<comment type="similarity">
    <text evidence="2">Belongs to the DoxX family.</text>
</comment>
<evidence type="ECO:0000256" key="3">
    <source>
        <dbReference type="ARBA" id="ARBA00022475"/>
    </source>
</evidence>
<evidence type="ECO:0000256" key="4">
    <source>
        <dbReference type="ARBA" id="ARBA00022692"/>
    </source>
</evidence>
<feature type="transmembrane region" description="Helical" evidence="7">
    <location>
        <begin position="128"/>
        <end position="154"/>
    </location>
</feature>
<dbReference type="PANTHER" id="PTHR33452:SF1">
    <property type="entry name" value="INNER MEMBRANE PROTEIN YPHA-RELATED"/>
    <property type="match status" value="1"/>
</dbReference>
<evidence type="ECO:0000313" key="8">
    <source>
        <dbReference type="EMBL" id="MEJ8573841.1"/>
    </source>
</evidence>
<dbReference type="Pfam" id="PF07681">
    <property type="entry name" value="DoxX"/>
    <property type="match status" value="1"/>
</dbReference>
<name>A0AAW9RVT4_9HYPH</name>
<reference evidence="8 9" key="1">
    <citation type="submission" date="2024-02" db="EMBL/GenBank/DDBJ databases">
        <title>Genome analysis and characterization of Microbaculum marinisediminis sp. nov., isolated from marine sediment.</title>
        <authorList>
            <person name="Du Z.-J."/>
            <person name="Ye Y.-Q."/>
            <person name="Zhang Z.-R."/>
            <person name="Yuan S.-M."/>
            <person name="Zhang X.-Y."/>
        </authorList>
    </citation>
    <scope>NUCLEOTIDE SEQUENCE [LARGE SCALE GENOMIC DNA]</scope>
    <source>
        <strain evidence="8 9">SDUM1044001</strain>
    </source>
</reference>
<dbReference type="AlphaFoldDB" id="A0AAW9RVT4"/>
<dbReference type="GO" id="GO:0005886">
    <property type="term" value="C:plasma membrane"/>
    <property type="evidence" value="ECO:0007669"/>
    <property type="project" value="UniProtKB-SubCell"/>
</dbReference>
<dbReference type="Proteomes" id="UP001378188">
    <property type="component" value="Unassembled WGS sequence"/>
</dbReference>
<protein>
    <submittedName>
        <fullName evidence="8">DoxX family protein</fullName>
    </submittedName>
</protein>
<evidence type="ECO:0000256" key="5">
    <source>
        <dbReference type="ARBA" id="ARBA00022989"/>
    </source>
</evidence>
<evidence type="ECO:0000256" key="7">
    <source>
        <dbReference type="SAM" id="Phobius"/>
    </source>
</evidence>
<evidence type="ECO:0000256" key="1">
    <source>
        <dbReference type="ARBA" id="ARBA00004651"/>
    </source>
</evidence>
<evidence type="ECO:0000256" key="6">
    <source>
        <dbReference type="ARBA" id="ARBA00023136"/>
    </source>
</evidence>
<dbReference type="InterPro" id="IPR051907">
    <property type="entry name" value="DoxX-like_oxidoreductase"/>
</dbReference>
<evidence type="ECO:0000313" key="9">
    <source>
        <dbReference type="Proteomes" id="UP001378188"/>
    </source>
</evidence>
<proteinExistence type="inferred from homology"/>
<dbReference type="RefSeq" id="WP_340331543.1">
    <property type="nucleotide sequence ID" value="NZ_JAZHOF010000009.1"/>
</dbReference>
<keyword evidence="3" id="KW-1003">Cell membrane</keyword>
<comment type="subcellular location">
    <subcellularLocation>
        <location evidence="1">Cell membrane</location>
        <topology evidence="1">Multi-pass membrane protein</topology>
    </subcellularLocation>
</comment>
<dbReference type="InterPro" id="IPR032808">
    <property type="entry name" value="DoxX"/>
</dbReference>
<sequence length="195" mass="21682">MEQARARRVPGQTGRILSALAGFDRWLKRPVVRWVAAPVQLGLRLWIFFGLPFVNSGLTKWEVYPFLRPEVGAWNGWPQLRAAVIYQFSSICDFCFNIRIWVAGEKPLVQWGHPFPETSAWLAGNAEIILPALILVGLLTRLSALGLLAMTLVIQLVMPTGLGAHATWAVLLLAVIVLGPGLLSVDHLLGRLFRR</sequence>
<dbReference type="PANTHER" id="PTHR33452">
    <property type="entry name" value="OXIDOREDUCTASE CATD-RELATED"/>
    <property type="match status" value="1"/>
</dbReference>
<keyword evidence="4 7" id="KW-0812">Transmembrane</keyword>
<comment type="caution">
    <text evidence="8">The sequence shown here is derived from an EMBL/GenBank/DDBJ whole genome shotgun (WGS) entry which is preliminary data.</text>
</comment>
<dbReference type="EMBL" id="JAZHOF010000009">
    <property type="protein sequence ID" value="MEJ8573841.1"/>
    <property type="molecule type" value="Genomic_DNA"/>
</dbReference>
<gene>
    <name evidence="8" type="ORF">V3328_20305</name>
</gene>
<evidence type="ECO:0000256" key="2">
    <source>
        <dbReference type="ARBA" id="ARBA00006679"/>
    </source>
</evidence>
<accession>A0AAW9RVT4</accession>
<keyword evidence="9" id="KW-1185">Reference proteome</keyword>
<keyword evidence="5 7" id="KW-1133">Transmembrane helix</keyword>
<feature type="transmembrane region" description="Helical" evidence="7">
    <location>
        <begin position="166"/>
        <end position="185"/>
    </location>
</feature>
<organism evidence="8 9">
    <name type="scientific">Microbaculum marinum</name>
    <dbReference type="NCBI Taxonomy" id="1764581"/>
    <lineage>
        <taxon>Bacteria</taxon>
        <taxon>Pseudomonadati</taxon>
        <taxon>Pseudomonadota</taxon>
        <taxon>Alphaproteobacteria</taxon>
        <taxon>Hyphomicrobiales</taxon>
        <taxon>Tepidamorphaceae</taxon>
        <taxon>Microbaculum</taxon>
    </lineage>
</organism>
<keyword evidence="6 7" id="KW-0472">Membrane</keyword>